<keyword evidence="1" id="KW-0812">Transmembrane</keyword>
<feature type="transmembrane region" description="Helical" evidence="1">
    <location>
        <begin position="43"/>
        <end position="62"/>
    </location>
</feature>
<dbReference type="AlphaFoldDB" id="F7Q0G2"/>
<dbReference type="InParanoid" id="F7Q0G2"/>
<keyword evidence="3" id="KW-1185">Reference proteome</keyword>
<feature type="transmembrane region" description="Helical" evidence="1">
    <location>
        <begin position="21"/>
        <end position="37"/>
    </location>
</feature>
<keyword evidence="1" id="KW-0472">Membrane</keyword>
<reference evidence="2 3" key="1">
    <citation type="journal article" date="2011" name="J. Bacteriol.">
        <title>Genome sequence of Haloplasma contractile, an unusual contractile bacterium from a deep-sea anoxic brine lake.</title>
        <authorList>
            <person name="Antunes A."/>
            <person name="Alam I."/>
            <person name="El Dorry H."/>
            <person name="Siam R."/>
            <person name="Robertson A."/>
            <person name="Bajic V.B."/>
            <person name="Stingl U."/>
        </authorList>
    </citation>
    <scope>NUCLEOTIDE SEQUENCE [LARGE SCALE GENOMIC DNA]</scope>
    <source>
        <strain evidence="2 3">SSD-17B</strain>
    </source>
</reference>
<evidence type="ECO:0000313" key="3">
    <source>
        <dbReference type="Proteomes" id="UP000005707"/>
    </source>
</evidence>
<comment type="caution">
    <text evidence="2">The sequence shown here is derived from an EMBL/GenBank/DDBJ whole genome shotgun (WGS) entry which is preliminary data.</text>
</comment>
<reference evidence="2 3" key="2">
    <citation type="journal article" date="2013" name="PLoS ONE">
        <title>INDIGO - INtegrated Data Warehouse of MIcrobial GenOmes with Examples from the Red Sea Extremophiles.</title>
        <authorList>
            <person name="Alam I."/>
            <person name="Antunes A."/>
            <person name="Kamau A.A."/>
            <person name="Ba Alawi W."/>
            <person name="Kalkatawi M."/>
            <person name="Stingl U."/>
            <person name="Bajic V.B."/>
        </authorList>
    </citation>
    <scope>NUCLEOTIDE SEQUENCE [LARGE SCALE GENOMIC DNA]</scope>
    <source>
        <strain evidence="2 3">SSD-17B</strain>
    </source>
</reference>
<protein>
    <submittedName>
        <fullName evidence="2">Uncharacterized protein</fullName>
    </submittedName>
</protein>
<accession>F7Q0G2</accession>
<organism evidence="2 3">
    <name type="scientific">Haloplasma contractile SSD-17B</name>
    <dbReference type="NCBI Taxonomy" id="1033810"/>
    <lineage>
        <taxon>Bacteria</taxon>
        <taxon>Bacillati</taxon>
        <taxon>Mycoplasmatota</taxon>
        <taxon>Mollicutes</taxon>
        <taxon>Haloplasmatales</taxon>
        <taxon>Haloplasmataceae</taxon>
        <taxon>Haloplasma</taxon>
    </lineage>
</organism>
<sequence>MLNKIKCILKNIYRKKVKYSGLMAAFLYLIDEIFNISEKCNLSPGWHFAVVTVLFLLIGYAIHAKEIGDDSTILEDYLKEKMELYGNQIESTKQDDFECNTDKTNKKKNK</sequence>
<gene>
    <name evidence="2" type="ORF">HLPCO_001032</name>
</gene>
<dbReference type="Proteomes" id="UP000005707">
    <property type="component" value="Unassembled WGS sequence"/>
</dbReference>
<name>F7Q0G2_9MOLU</name>
<evidence type="ECO:0000256" key="1">
    <source>
        <dbReference type="SAM" id="Phobius"/>
    </source>
</evidence>
<keyword evidence="1" id="KW-1133">Transmembrane helix</keyword>
<evidence type="ECO:0000313" key="2">
    <source>
        <dbReference type="EMBL" id="ERJ12692.1"/>
    </source>
</evidence>
<dbReference type="RefSeq" id="WP_008825898.1">
    <property type="nucleotide sequence ID" value="NZ_AFNU02000003.1"/>
</dbReference>
<dbReference type="EMBL" id="AFNU02000003">
    <property type="protein sequence ID" value="ERJ12692.1"/>
    <property type="molecule type" value="Genomic_DNA"/>
</dbReference>
<proteinExistence type="predicted"/>